<keyword evidence="6" id="KW-1185">Reference proteome</keyword>
<dbReference type="SMART" id="SM00316">
    <property type="entry name" value="S1"/>
    <property type="match status" value="3"/>
</dbReference>
<evidence type="ECO:0000259" key="4">
    <source>
        <dbReference type="PROSITE" id="PS50126"/>
    </source>
</evidence>
<sequence>MGATGYTPEGSAKSAFPRGELTAADLAKALENKTILEARAKLCDERHNLVVELSPGVTGVIEKSEVALGADGEDFKNIAIITRVGKHVCFKVLSLTQQPDGGVVAQLSRRAAQRECVEQYVSRLRPGDIIDAKVTHIEPFGAFVDIGCGFVSLISIDNISVSRIASPRDRFQIGDEIKAVVKSVEGGRVTLTHKELLGTWEQNAALFSPGQTAAGIVRSVEPYGIFVELMPNLAGLAEWREGVSVGQTAAVYIKNIIPEKMKLKLIIVDSFDAAPAKPQNRYFIDEGRLSVFRYSPENCKKLIETRFE</sequence>
<keyword evidence="2 5" id="KW-0689">Ribosomal protein</keyword>
<dbReference type="GO" id="GO:0003735">
    <property type="term" value="F:structural constituent of ribosome"/>
    <property type="evidence" value="ECO:0007669"/>
    <property type="project" value="TreeGrafter"/>
</dbReference>
<dbReference type="GO" id="GO:0003729">
    <property type="term" value="F:mRNA binding"/>
    <property type="evidence" value="ECO:0007669"/>
    <property type="project" value="TreeGrafter"/>
</dbReference>
<comment type="caution">
    <text evidence="5">The sequence shown here is derived from an EMBL/GenBank/DDBJ whole genome shotgun (WGS) entry which is preliminary data.</text>
</comment>
<reference evidence="5" key="1">
    <citation type="submission" date="2020-08" db="EMBL/GenBank/DDBJ databases">
        <title>Genome public.</title>
        <authorList>
            <person name="Liu C."/>
            <person name="Sun Q."/>
        </authorList>
    </citation>
    <scope>NUCLEOTIDE SEQUENCE</scope>
    <source>
        <strain evidence="5">BX7</strain>
    </source>
</reference>
<evidence type="ECO:0000256" key="3">
    <source>
        <dbReference type="ARBA" id="ARBA00023274"/>
    </source>
</evidence>
<dbReference type="RefSeq" id="WP_249301599.1">
    <property type="nucleotide sequence ID" value="NZ_JACRSP010000005.1"/>
</dbReference>
<evidence type="ECO:0000256" key="1">
    <source>
        <dbReference type="ARBA" id="ARBA00006767"/>
    </source>
</evidence>
<evidence type="ECO:0000256" key="2">
    <source>
        <dbReference type="ARBA" id="ARBA00022980"/>
    </source>
</evidence>
<evidence type="ECO:0000313" key="6">
    <source>
        <dbReference type="Proteomes" id="UP000620366"/>
    </source>
</evidence>
<proteinExistence type="inferred from homology"/>
<name>A0A926DFH5_9FIRM</name>
<dbReference type="PANTHER" id="PTHR10724:SF7">
    <property type="entry name" value="SMALL RIBOSOMAL SUBUNIT PROTEIN BS1C"/>
    <property type="match status" value="1"/>
</dbReference>
<dbReference type="PROSITE" id="PS50126">
    <property type="entry name" value="S1"/>
    <property type="match status" value="2"/>
</dbReference>
<evidence type="ECO:0000313" key="5">
    <source>
        <dbReference type="EMBL" id="MBC8537193.1"/>
    </source>
</evidence>
<dbReference type="EMBL" id="JACRSP010000005">
    <property type="protein sequence ID" value="MBC8537193.1"/>
    <property type="molecule type" value="Genomic_DNA"/>
</dbReference>
<feature type="domain" description="S1 motif" evidence="4">
    <location>
        <begin position="33"/>
        <end position="110"/>
    </location>
</feature>
<dbReference type="GO" id="GO:0006412">
    <property type="term" value="P:translation"/>
    <property type="evidence" value="ECO:0007669"/>
    <property type="project" value="TreeGrafter"/>
</dbReference>
<dbReference type="InterPro" id="IPR050437">
    <property type="entry name" value="Ribos_protein_bS1-like"/>
</dbReference>
<dbReference type="GO" id="GO:0005840">
    <property type="term" value="C:ribosome"/>
    <property type="evidence" value="ECO:0007669"/>
    <property type="project" value="UniProtKB-KW"/>
</dbReference>
<organism evidence="5 6">
    <name type="scientific">Feifania hominis</name>
    <dbReference type="NCBI Taxonomy" id="2763660"/>
    <lineage>
        <taxon>Bacteria</taxon>
        <taxon>Bacillati</taxon>
        <taxon>Bacillota</taxon>
        <taxon>Clostridia</taxon>
        <taxon>Eubacteriales</taxon>
        <taxon>Feifaniaceae</taxon>
        <taxon>Feifania</taxon>
    </lineage>
</organism>
<keyword evidence="3" id="KW-0687">Ribonucleoprotein</keyword>
<protein>
    <submittedName>
        <fullName evidence="5">30S ribosomal protein S1</fullName>
    </submittedName>
</protein>
<dbReference type="GO" id="GO:1990904">
    <property type="term" value="C:ribonucleoprotein complex"/>
    <property type="evidence" value="ECO:0007669"/>
    <property type="project" value="UniProtKB-KW"/>
</dbReference>
<accession>A0A926DFH5</accession>
<dbReference type="InterPro" id="IPR012340">
    <property type="entry name" value="NA-bd_OB-fold"/>
</dbReference>
<dbReference type="Proteomes" id="UP000620366">
    <property type="component" value="Unassembled WGS sequence"/>
</dbReference>
<comment type="similarity">
    <text evidence="1">Belongs to the bacterial ribosomal protein bS1 family.</text>
</comment>
<dbReference type="Pfam" id="PF00575">
    <property type="entry name" value="S1"/>
    <property type="match status" value="1"/>
</dbReference>
<dbReference type="InterPro" id="IPR003029">
    <property type="entry name" value="S1_domain"/>
</dbReference>
<dbReference type="SUPFAM" id="SSF50249">
    <property type="entry name" value="Nucleic acid-binding proteins"/>
    <property type="match status" value="2"/>
</dbReference>
<dbReference type="Gene3D" id="2.40.50.140">
    <property type="entry name" value="Nucleic acid-binding proteins"/>
    <property type="match status" value="2"/>
</dbReference>
<dbReference type="AlphaFoldDB" id="A0A926DFH5"/>
<dbReference type="PANTHER" id="PTHR10724">
    <property type="entry name" value="30S RIBOSOMAL PROTEIN S1"/>
    <property type="match status" value="1"/>
</dbReference>
<gene>
    <name evidence="5" type="ORF">H8695_10895</name>
</gene>
<feature type="domain" description="S1 motif" evidence="4">
    <location>
        <begin position="127"/>
        <end position="194"/>
    </location>
</feature>